<gene>
    <name evidence="5" type="primary">LOC110421738</name>
</gene>
<dbReference type="AlphaFoldDB" id="A0A6J1AVR4"/>
<dbReference type="Proteomes" id="UP000504621">
    <property type="component" value="Unplaced"/>
</dbReference>
<protein>
    <submittedName>
        <fullName evidence="5">Transcription termination factor MTERF15, mitochondrial-like</fullName>
    </submittedName>
</protein>
<dbReference type="Pfam" id="PF02536">
    <property type="entry name" value="mTERF"/>
    <property type="match status" value="2"/>
</dbReference>
<dbReference type="Gene3D" id="1.25.70.10">
    <property type="entry name" value="Transcription termination factor 3, mitochondrial"/>
    <property type="match status" value="1"/>
</dbReference>
<keyword evidence="2" id="KW-0804">Transcription</keyword>
<dbReference type="GeneID" id="110421738"/>
<dbReference type="PANTHER" id="PTHR13068:SF166">
    <property type="entry name" value="TRANSCRIPTION TERMINATION FACTOR MTERF15, MITOCHONDRIAL-LIKE"/>
    <property type="match status" value="1"/>
</dbReference>
<dbReference type="InterPro" id="IPR038538">
    <property type="entry name" value="MTERF_sf"/>
</dbReference>
<dbReference type="GO" id="GO:0003676">
    <property type="term" value="F:nucleic acid binding"/>
    <property type="evidence" value="ECO:0007669"/>
    <property type="project" value="InterPro"/>
</dbReference>
<proteinExistence type="inferred from homology"/>
<name>A0A6J1AVR4_9ROSI</name>
<keyword evidence="2" id="KW-0806">Transcription termination</keyword>
<reference evidence="5" key="1">
    <citation type="submission" date="2025-08" db="UniProtKB">
        <authorList>
            <consortium name="RefSeq"/>
        </authorList>
    </citation>
    <scope>IDENTIFICATION</scope>
    <source>
        <tissue evidence="5">Leaf</tissue>
    </source>
</reference>
<sequence>MFYFLRKTVLHGRMHSITTLRNYPPLMLSLRCISASSDQKSFTVSYLIETCGFSEESALTAAKHVYFRTPENPDSVISFFKNQGFSKTQITRVIKKRPSVLVCKAEKTLLPKIEFFRFKGVSSSDLVRIFTAYSTIFVTSLEKQIIPAFNFISNLLQSDEDTVYALKRLPRLISYDVESYVLPNINVLRNIGVPQSNIILMFRMQPQTLLRSPVKFMEIVETVKKMGFNPMNKSYLAALFVCTSMSKSTWEMKFDTYKMWGWSEEEIFKAFRLQPYCMSTSKEKIMIMMHFLVNRMGFKSSAIAKHPRVLMSSLEKKILPRGLFAQDLLLSKGFVKNFNLSSLFLSSEKVFLNKFINCYGAEAPKLLELYQEKLDLSSKWKSDMQASTYVKS</sequence>
<dbReference type="PANTHER" id="PTHR13068">
    <property type="entry name" value="CGI-12 PROTEIN-RELATED"/>
    <property type="match status" value="1"/>
</dbReference>
<evidence type="ECO:0000313" key="5">
    <source>
        <dbReference type="RefSeq" id="XP_021291078.1"/>
    </source>
</evidence>
<keyword evidence="4" id="KW-1185">Reference proteome</keyword>
<evidence type="ECO:0000256" key="2">
    <source>
        <dbReference type="ARBA" id="ARBA00022472"/>
    </source>
</evidence>
<dbReference type="SMART" id="SM00733">
    <property type="entry name" value="Mterf"/>
    <property type="match status" value="6"/>
</dbReference>
<organism evidence="4 5">
    <name type="scientific">Herrania umbratica</name>
    <dbReference type="NCBI Taxonomy" id="108875"/>
    <lineage>
        <taxon>Eukaryota</taxon>
        <taxon>Viridiplantae</taxon>
        <taxon>Streptophyta</taxon>
        <taxon>Embryophyta</taxon>
        <taxon>Tracheophyta</taxon>
        <taxon>Spermatophyta</taxon>
        <taxon>Magnoliopsida</taxon>
        <taxon>eudicotyledons</taxon>
        <taxon>Gunneridae</taxon>
        <taxon>Pentapetalae</taxon>
        <taxon>rosids</taxon>
        <taxon>malvids</taxon>
        <taxon>Malvales</taxon>
        <taxon>Malvaceae</taxon>
        <taxon>Byttnerioideae</taxon>
        <taxon>Herrania</taxon>
    </lineage>
</organism>
<dbReference type="FunFam" id="1.25.70.10:FF:000001">
    <property type="entry name" value="Mitochondrial transcription termination factor-like"/>
    <property type="match status" value="1"/>
</dbReference>
<dbReference type="RefSeq" id="XP_021291078.1">
    <property type="nucleotide sequence ID" value="XM_021435403.1"/>
</dbReference>
<dbReference type="InterPro" id="IPR003690">
    <property type="entry name" value="MTERF"/>
</dbReference>
<evidence type="ECO:0000256" key="1">
    <source>
        <dbReference type="ARBA" id="ARBA00007692"/>
    </source>
</evidence>
<evidence type="ECO:0000256" key="3">
    <source>
        <dbReference type="ARBA" id="ARBA00022946"/>
    </source>
</evidence>
<accession>A0A6J1AVR4</accession>
<keyword evidence="2" id="KW-0805">Transcription regulation</keyword>
<keyword evidence="3" id="KW-0809">Transit peptide</keyword>
<dbReference type="OrthoDB" id="637682at2759"/>
<evidence type="ECO:0000313" key="4">
    <source>
        <dbReference type="Proteomes" id="UP000504621"/>
    </source>
</evidence>
<comment type="similarity">
    <text evidence="1">Belongs to the mTERF family.</text>
</comment>
<dbReference type="GO" id="GO:0006353">
    <property type="term" value="P:DNA-templated transcription termination"/>
    <property type="evidence" value="ECO:0007669"/>
    <property type="project" value="UniProtKB-KW"/>
</dbReference>